<sequence length="523" mass="53410">MTAQTLEPSNPGTTDPDLPVVVIGAGPVGLAAAAELTARGLPFLVLEAGDSVGSAVAQWGHIRTFTPWQFIVDAAAEKLLAPTGWTRPAERRSPTGAEIVHRYLTPLAAALGDAVKTTTRVVAVSRDGLDRSRTVGRETRPFLVRVQGADGAMQDLRARAVIDASGTWGQHNPLGASGLPALGEPAARAAGFLVGPLPDVLGGDRARFAGRTTLVVGMGHSAANTLVALAQLAREVPGTRIVWATRGTNTRRVFGGGTADQLPDRGRLGADLQDLVESGALEHIAGFATRQVHVDAGGGSVTVVGDTFEGERAIEGVHAIAAATGFRPDLVMLSELRLDLDPGLEAPRAIGPLVDPAFHSCGSVPPHGWRELAHEDEPGLFVVGMKSYGRAPTFLITTGNEQVRSIAAHLAGDDTAADEVQLVLPETGVCSSSNALADDEVAAGAEAAGGCCDTPSAVTSPASEQNVVASLDRLRVGFATGVPNGRAGDLVGGVVQDPGTVAFGAPAVAVTDVSASRSGGCCG</sequence>
<dbReference type="PRINTS" id="PR00368">
    <property type="entry name" value="FADPNR"/>
</dbReference>
<comment type="caution">
    <text evidence="2">The sequence shown here is derived from an EMBL/GenBank/DDBJ whole genome shotgun (WGS) entry which is preliminary data.</text>
</comment>
<dbReference type="PANTHER" id="PTHR43539">
    <property type="entry name" value="FLAVIN-BINDING MONOOXYGENASE-LIKE PROTEIN (AFU_ORTHOLOGUE AFUA_4G09220)"/>
    <property type="match status" value="1"/>
</dbReference>
<proteinExistence type="predicted"/>
<dbReference type="EMBL" id="BAABGM010000026">
    <property type="protein sequence ID" value="GAA4413136.1"/>
    <property type="molecule type" value="Genomic_DNA"/>
</dbReference>
<evidence type="ECO:0000256" key="1">
    <source>
        <dbReference type="ARBA" id="ARBA00023002"/>
    </source>
</evidence>
<accession>A0ABP8KS30</accession>
<evidence type="ECO:0000313" key="2">
    <source>
        <dbReference type="EMBL" id="GAA4413136.1"/>
    </source>
</evidence>
<dbReference type="InterPro" id="IPR050982">
    <property type="entry name" value="Auxin_biosynth/cation_transpt"/>
</dbReference>
<dbReference type="Pfam" id="PF13738">
    <property type="entry name" value="Pyr_redox_3"/>
    <property type="match status" value="1"/>
</dbReference>
<keyword evidence="3" id="KW-1185">Reference proteome</keyword>
<dbReference type="Proteomes" id="UP001500945">
    <property type="component" value="Unassembled WGS sequence"/>
</dbReference>
<gene>
    <name evidence="2" type="ORF">GCM10023168_35670</name>
</gene>
<evidence type="ECO:0000313" key="3">
    <source>
        <dbReference type="Proteomes" id="UP001500945"/>
    </source>
</evidence>
<keyword evidence="1" id="KW-0560">Oxidoreductase</keyword>
<organism evidence="2 3">
    <name type="scientific">Fodinibacter luteus</name>
    <dbReference type="NCBI Taxonomy" id="552064"/>
    <lineage>
        <taxon>Bacteria</taxon>
        <taxon>Bacillati</taxon>
        <taxon>Actinomycetota</taxon>
        <taxon>Actinomycetes</taxon>
        <taxon>Micrococcales</taxon>
        <taxon>Intrasporangiaceae</taxon>
        <taxon>Fodinibacter (ex Wang et al. 2009)</taxon>
    </lineage>
</organism>
<dbReference type="PANTHER" id="PTHR43539:SF78">
    <property type="entry name" value="FLAVIN-CONTAINING MONOOXYGENASE"/>
    <property type="match status" value="1"/>
</dbReference>
<dbReference type="InterPro" id="IPR036188">
    <property type="entry name" value="FAD/NAD-bd_sf"/>
</dbReference>
<dbReference type="Gene3D" id="3.50.50.60">
    <property type="entry name" value="FAD/NAD(P)-binding domain"/>
    <property type="match status" value="1"/>
</dbReference>
<dbReference type="PRINTS" id="PR00411">
    <property type="entry name" value="PNDRDTASEI"/>
</dbReference>
<reference evidence="3" key="1">
    <citation type="journal article" date="2019" name="Int. J. Syst. Evol. Microbiol.">
        <title>The Global Catalogue of Microorganisms (GCM) 10K type strain sequencing project: providing services to taxonomists for standard genome sequencing and annotation.</title>
        <authorList>
            <consortium name="The Broad Institute Genomics Platform"/>
            <consortium name="The Broad Institute Genome Sequencing Center for Infectious Disease"/>
            <person name="Wu L."/>
            <person name="Ma J."/>
        </authorList>
    </citation>
    <scope>NUCLEOTIDE SEQUENCE [LARGE SCALE GENOMIC DNA]</scope>
    <source>
        <strain evidence="3">JCM 17809</strain>
    </source>
</reference>
<dbReference type="SUPFAM" id="SSF51905">
    <property type="entry name" value="FAD/NAD(P)-binding domain"/>
    <property type="match status" value="1"/>
</dbReference>
<dbReference type="RefSeq" id="WP_345208518.1">
    <property type="nucleotide sequence ID" value="NZ_BAABGM010000026.1"/>
</dbReference>
<name>A0ABP8KS30_9MICO</name>
<protein>
    <submittedName>
        <fullName evidence="2">FAD-dependent oxidoreductase</fullName>
    </submittedName>
</protein>